<dbReference type="EMBL" id="CP103416">
    <property type="protein sequence ID" value="UVW36061.1"/>
    <property type="molecule type" value="Genomic_DNA"/>
</dbReference>
<organism evidence="5 6">
    <name type="scientific">SAR92 clade bacterium H455</name>
    <dbReference type="NCBI Taxonomy" id="2974818"/>
    <lineage>
        <taxon>Bacteria</taxon>
        <taxon>Pseudomonadati</taxon>
        <taxon>Pseudomonadota</taxon>
        <taxon>Gammaproteobacteria</taxon>
        <taxon>Cellvibrionales</taxon>
        <taxon>Porticoccaceae</taxon>
        <taxon>SAR92 clade</taxon>
    </lineage>
</organism>
<evidence type="ECO:0000313" key="5">
    <source>
        <dbReference type="EMBL" id="UVW36061.1"/>
    </source>
</evidence>
<dbReference type="SMART" id="SM00822">
    <property type="entry name" value="PKS_KR"/>
    <property type="match status" value="1"/>
</dbReference>
<evidence type="ECO:0000259" key="4">
    <source>
        <dbReference type="SMART" id="SM00822"/>
    </source>
</evidence>
<dbReference type="Gene3D" id="3.40.50.720">
    <property type="entry name" value="NAD(P)-binding Rossmann-like Domain"/>
    <property type="match status" value="1"/>
</dbReference>
<dbReference type="InterPro" id="IPR020904">
    <property type="entry name" value="Sc_DH/Rdtase_CS"/>
</dbReference>
<dbReference type="PANTHER" id="PTHR44196">
    <property type="entry name" value="DEHYDROGENASE/REDUCTASE SDR FAMILY MEMBER 7B"/>
    <property type="match status" value="1"/>
</dbReference>
<evidence type="ECO:0000256" key="3">
    <source>
        <dbReference type="RuleBase" id="RU000363"/>
    </source>
</evidence>
<dbReference type="Pfam" id="PF00106">
    <property type="entry name" value="adh_short"/>
    <property type="match status" value="1"/>
</dbReference>
<keyword evidence="6" id="KW-1185">Reference proteome</keyword>
<dbReference type="Proteomes" id="UP001059934">
    <property type="component" value="Chromosome"/>
</dbReference>
<dbReference type="PANTHER" id="PTHR44196:SF1">
    <property type="entry name" value="DEHYDROGENASE_REDUCTASE SDR FAMILY MEMBER 7B"/>
    <property type="match status" value="1"/>
</dbReference>
<dbReference type="CDD" id="cd05233">
    <property type="entry name" value="SDR_c"/>
    <property type="match status" value="1"/>
</dbReference>
<evidence type="ECO:0000256" key="1">
    <source>
        <dbReference type="ARBA" id="ARBA00006484"/>
    </source>
</evidence>
<proteinExistence type="inferred from homology"/>
<dbReference type="PROSITE" id="PS00061">
    <property type="entry name" value="ADH_SHORT"/>
    <property type="match status" value="1"/>
</dbReference>
<sequence length="264" mass="28303">MQLNNKKILLTGASGGIGKAVATRLSDAGAIVSLVGRKRGTLTQLLASVGTQHHLLVADINSTEGRSRVAQHCTEKQIDIVINCAGVLEFGLYEEQSQSSIEGMVMTNMLSPMLLCQQLIAPLKLRPEAAMINIGSIFGSIGHPGFTAYCASKHGLRGFSEALQRELADSAIKVGYLAPRATDTEFNSAQVIALNKALGNSMDSPELVATELIRLLESNQAQRFMGWPEKLFVKINGLLPNLVGRALIKNLGLIKQHSKLSSGE</sequence>
<dbReference type="PRINTS" id="PR00081">
    <property type="entry name" value="GDHRDH"/>
</dbReference>
<evidence type="ECO:0000256" key="2">
    <source>
        <dbReference type="ARBA" id="ARBA00023002"/>
    </source>
</evidence>
<comment type="similarity">
    <text evidence="1 3">Belongs to the short-chain dehydrogenases/reductases (SDR) family.</text>
</comment>
<dbReference type="NCBIfam" id="NF006565">
    <property type="entry name" value="PRK09072.1"/>
    <property type="match status" value="1"/>
</dbReference>
<dbReference type="PRINTS" id="PR00080">
    <property type="entry name" value="SDRFAMILY"/>
</dbReference>
<protein>
    <submittedName>
        <fullName evidence="5">SDR family oxidoreductase</fullName>
    </submittedName>
</protein>
<name>A0ABY5TTQ1_9GAMM</name>
<dbReference type="InterPro" id="IPR057326">
    <property type="entry name" value="KR_dom"/>
</dbReference>
<dbReference type="InterPro" id="IPR036291">
    <property type="entry name" value="NAD(P)-bd_dom_sf"/>
</dbReference>
<dbReference type="SUPFAM" id="SSF51735">
    <property type="entry name" value="NAD(P)-binding Rossmann-fold domains"/>
    <property type="match status" value="1"/>
</dbReference>
<feature type="domain" description="Ketoreductase" evidence="4">
    <location>
        <begin position="6"/>
        <end position="184"/>
    </location>
</feature>
<accession>A0ABY5TTQ1</accession>
<reference evidence="5" key="1">
    <citation type="submission" date="2022-08" db="EMBL/GenBank/DDBJ databases">
        <title>Catabolic pathway analysis in culturable SAR92 clade bacteria reveals their overlooked roles in DMSP degradation in coastal seas.</title>
        <authorList>
            <person name="He X."/>
            <person name="Zhang X."/>
            <person name="Zhang Y."/>
        </authorList>
    </citation>
    <scope>NUCLEOTIDE SEQUENCE</scope>
    <source>
        <strain evidence="5">H455</strain>
    </source>
</reference>
<keyword evidence="2" id="KW-0560">Oxidoreductase</keyword>
<dbReference type="InterPro" id="IPR002347">
    <property type="entry name" value="SDR_fam"/>
</dbReference>
<gene>
    <name evidence="5" type="ORF">NYF23_05480</name>
</gene>
<evidence type="ECO:0000313" key="6">
    <source>
        <dbReference type="Proteomes" id="UP001059934"/>
    </source>
</evidence>